<reference evidence="2 3" key="1">
    <citation type="journal article" date="2018" name="BMC Genomics">
        <title>Comparative genome analyses reveal sequence features reflecting distinct modes of host-adaptation between dicot and monocot powdery mildew.</title>
        <authorList>
            <person name="Wu Y."/>
            <person name="Ma X."/>
            <person name="Pan Z."/>
            <person name="Kale S.D."/>
            <person name="Song Y."/>
            <person name="King H."/>
            <person name="Zhang Q."/>
            <person name="Presley C."/>
            <person name="Deng X."/>
            <person name="Wei C.I."/>
            <person name="Xiao S."/>
        </authorList>
    </citation>
    <scope>NUCLEOTIDE SEQUENCE [LARGE SCALE GENOMIC DNA]</scope>
    <source>
        <strain evidence="2">UMSG1</strain>
    </source>
</reference>
<protein>
    <submittedName>
        <fullName evidence="2">Uncharacterized protein</fullName>
    </submittedName>
</protein>
<dbReference type="EMBL" id="MCBS01024095">
    <property type="protein sequence ID" value="RKF74180.1"/>
    <property type="molecule type" value="Genomic_DNA"/>
</dbReference>
<gene>
    <name evidence="2" type="ORF">GcM1_240003</name>
</gene>
<proteinExistence type="predicted"/>
<comment type="caution">
    <text evidence="2">The sequence shown here is derived from an EMBL/GenBank/DDBJ whole genome shotgun (WGS) entry which is preliminary data.</text>
</comment>
<organism evidence="2 3">
    <name type="scientific">Golovinomyces cichoracearum</name>
    <dbReference type="NCBI Taxonomy" id="62708"/>
    <lineage>
        <taxon>Eukaryota</taxon>
        <taxon>Fungi</taxon>
        <taxon>Dikarya</taxon>
        <taxon>Ascomycota</taxon>
        <taxon>Pezizomycotina</taxon>
        <taxon>Leotiomycetes</taxon>
        <taxon>Erysiphales</taxon>
        <taxon>Erysiphaceae</taxon>
        <taxon>Golovinomyces</taxon>
    </lineage>
</organism>
<dbReference type="Proteomes" id="UP000285326">
    <property type="component" value="Unassembled WGS sequence"/>
</dbReference>
<evidence type="ECO:0000256" key="1">
    <source>
        <dbReference type="SAM" id="MobiDB-lite"/>
    </source>
</evidence>
<name>A0A420II10_9PEZI</name>
<evidence type="ECO:0000313" key="3">
    <source>
        <dbReference type="Proteomes" id="UP000285326"/>
    </source>
</evidence>
<accession>A0A420II10</accession>
<feature type="compositionally biased region" description="Basic and acidic residues" evidence="1">
    <location>
        <begin position="118"/>
        <end position="127"/>
    </location>
</feature>
<feature type="region of interest" description="Disordered" evidence="1">
    <location>
        <begin position="118"/>
        <end position="142"/>
    </location>
</feature>
<sequence length="574" mass="66033">MDVSYDINELLTNGFFKTVAGRTINKILYPMNHSSQKAPVNQRLNSTRTSTSLPIIENETESLSRESCPSIPSYDPPFKGTIDQEPIMLEVKDSNTEAPKQQNKVSPLENEIQKRKVALENAENKEQGRRKKKLDRILSPIGPEKPPKINVLIENIVKPHEDSKKYRQIQVTPKDDIYQPQRLETRREEENREMLLKNPMIRKQRDSPHFGYNRSIPKSHHEGGNDYYRNQLNNGPIIHPETRYDVPWDSDSTRTSDRSIDDSVTAHSIDLSYDSSQTGTSPIMTNQRMKSSERLYSKYDRGYDISPSYSPRIPSPRNSEISNELSLRRKISPDGYSSPAHSDLLSPPTHYPETNDLYGNRVYYPPKILKPLPSCPRKNFIKGQKDWQTLPHCHNFDICGFCFEASISSTEFSQFFVPSPCTTPETEILCDFGSSPWYRIAWLIIVTRNLKTLNFFYELAHVASKVPPCRGEQENTRNCCSILDPWTGKLIHDFNICFNCVNNIEVLLPALRGIFVYSDLRDPRPCSCDLRASRSDFVQYFDTLEIMAEKANYEGFPADTRPLARLIYEIKDIS</sequence>
<dbReference type="AlphaFoldDB" id="A0A420II10"/>
<evidence type="ECO:0000313" key="2">
    <source>
        <dbReference type="EMBL" id="RKF74180.1"/>
    </source>
</evidence>
<feature type="region of interest" description="Disordered" evidence="1">
    <location>
        <begin position="235"/>
        <end position="261"/>
    </location>
</feature>
<feature type="compositionally biased region" description="Basic and acidic residues" evidence="1">
    <location>
        <begin position="240"/>
        <end position="261"/>
    </location>
</feature>